<dbReference type="SUPFAM" id="SSF53822">
    <property type="entry name" value="Periplasmic binding protein-like I"/>
    <property type="match status" value="1"/>
</dbReference>
<evidence type="ECO:0000313" key="3">
    <source>
        <dbReference type="Proteomes" id="UP000216411"/>
    </source>
</evidence>
<gene>
    <name evidence="2" type="ORF">CG710_008655</name>
</gene>
<dbReference type="Proteomes" id="UP000216411">
    <property type="component" value="Unassembled WGS sequence"/>
</dbReference>
<evidence type="ECO:0000256" key="1">
    <source>
        <dbReference type="SAM" id="SignalP"/>
    </source>
</evidence>
<evidence type="ECO:0000313" key="2">
    <source>
        <dbReference type="EMBL" id="RDY31652.1"/>
    </source>
</evidence>
<dbReference type="OrthoDB" id="2056800at2"/>
<dbReference type="InterPro" id="IPR028082">
    <property type="entry name" value="Peripla_BP_I"/>
</dbReference>
<organism evidence="2 3">
    <name type="scientific">Lachnotalea glycerini</name>
    <dbReference type="NCBI Taxonomy" id="1763509"/>
    <lineage>
        <taxon>Bacteria</taxon>
        <taxon>Bacillati</taxon>
        <taxon>Bacillota</taxon>
        <taxon>Clostridia</taxon>
        <taxon>Lachnospirales</taxon>
        <taxon>Lachnospiraceae</taxon>
        <taxon>Lachnotalea</taxon>
    </lineage>
</organism>
<dbReference type="PROSITE" id="PS51257">
    <property type="entry name" value="PROKAR_LIPOPROTEIN"/>
    <property type="match status" value="1"/>
</dbReference>
<keyword evidence="1" id="KW-0732">Signal</keyword>
<sequence>MKKKLLSLLLGLSIAVTLVGCGSSNSDSGTSTTEATDAATSDSSAAITGTYPEEKILIGVALYDPTESETLAMQEYFAKLSETYNVEFKYSEAIADADAEMKFVEDCAMAGCKGYFGYYNVTGAQLIQSVIDYEMYFYGYYDEASYEEFAGDPYYLGCVLAGGNEYDKGKALGDWVVANGYKNVVYANGGADFGVGQFVDRQQGFLDAIGDDVTVTTVGGFPGDQFFADQAAALSTEGLEAVVASFNGLDFWAQPIASAGLTDKVALATIGSVNETYLSAFENNSVSLLVSNNIDTYGFVIPIICNAVDGNANALKTEGKAPLLSTDFWIVNNADDCKKLYEVLSGEGVFTAEQLMTLSVSNNPQASLATLEELAKTGSISAVLSK</sequence>
<dbReference type="AlphaFoldDB" id="A0A371JFX3"/>
<reference evidence="2 3" key="1">
    <citation type="journal article" date="2017" name="Genome Announc.">
        <title>Draft Genome Sequence of a Sporulating and Motile Strain of Lachnotalea glycerini Isolated from Water in Quebec City, Canada.</title>
        <authorList>
            <person name="Maheux A.F."/>
            <person name="Boudreau D.K."/>
            <person name="Berube E."/>
            <person name="Boissinot M."/>
            <person name="Raymond F."/>
            <person name="Brodeur S."/>
            <person name="Corbeil J."/>
            <person name="Isabel S."/>
            <person name="Omar R.F."/>
            <person name="Bergeron M.G."/>
        </authorList>
    </citation>
    <scope>NUCLEOTIDE SEQUENCE [LARGE SCALE GENOMIC DNA]</scope>
    <source>
        <strain evidence="2 3">CCRI-19302</strain>
    </source>
</reference>
<dbReference type="EMBL" id="NOKA02000012">
    <property type="protein sequence ID" value="RDY31652.1"/>
    <property type="molecule type" value="Genomic_DNA"/>
</dbReference>
<comment type="caution">
    <text evidence="2">The sequence shown here is derived from an EMBL/GenBank/DDBJ whole genome shotgun (WGS) entry which is preliminary data.</text>
</comment>
<dbReference type="RefSeq" id="WP_094378516.1">
    <property type="nucleotide sequence ID" value="NZ_NOKA02000012.1"/>
</dbReference>
<dbReference type="Gene3D" id="3.40.50.2300">
    <property type="match status" value="2"/>
</dbReference>
<name>A0A371JFX3_9FIRM</name>
<feature type="signal peptide" evidence="1">
    <location>
        <begin position="1"/>
        <end position="19"/>
    </location>
</feature>
<proteinExistence type="predicted"/>
<protein>
    <submittedName>
        <fullName evidence="2">Uncharacterized protein</fullName>
    </submittedName>
</protein>
<accession>A0A371JFX3</accession>
<feature type="chain" id="PRO_5039413311" evidence="1">
    <location>
        <begin position="20"/>
        <end position="386"/>
    </location>
</feature>
<keyword evidence="3" id="KW-1185">Reference proteome</keyword>